<evidence type="ECO:0000313" key="9">
    <source>
        <dbReference type="Proteomes" id="UP000324585"/>
    </source>
</evidence>
<dbReference type="EMBL" id="VRMN01000005">
    <property type="protein sequence ID" value="KAA8494132.1"/>
    <property type="molecule type" value="Genomic_DNA"/>
</dbReference>
<organism evidence="8 9">
    <name type="scientific">Porphyridium purpureum</name>
    <name type="common">Red alga</name>
    <name type="synonym">Porphyridium cruentum</name>
    <dbReference type="NCBI Taxonomy" id="35688"/>
    <lineage>
        <taxon>Eukaryota</taxon>
        <taxon>Rhodophyta</taxon>
        <taxon>Bangiophyceae</taxon>
        <taxon>Porphyridiales</taxon>
        <taxon>Porphyridiaceae</taxon>
        <taxon>Porphyridium</taxon>
    </lineage>
</organism>
<dbReference type="InterPro" id="IPR031168">
    <property type="entry name" value="G_TrmE"/>
</dbReference>
<dbReference type="Proteomes" id="UP000324585">
    <property type="component" value="Unassembled WGS sequence"/>
</dbReference>
<keyword evidence="9" id="KW-1185">Reference proteome</keyword>
<gene>
    <name evidence="8" type="ORF">FVE85_4107</name>
</gene>
<dbReference type="InterPro" id="IPR005225">
    <property type="entry name" value="Small_GTP-bd"/>
</dbReference>
<dbReference type="InterPro" id="IPR027266">
    <property type="entry name" value="TrmE/GcvT-like"/>
</dbReference>
<proteinExistence type="inferred from homology"/>
<protein>
    <submittedName>
        <fullName evidence="8">tRNA modification GTPase GTPBP3, mitochondrial</fullName>
    </submittedName>
</protein>
<dbReference type="InterPro" id="IPR027368">
    <property type="entry name" value="MnmE_dom2"/>
</dbReference>
<reference evidence="9" key="1">
    <citation type="journal article" date="2019" name="Nat. Commun.">
        <title>Expansion of phycobilisome linker gene families in mesophilic red algae.</title>
        <authorList>
            <person name="Lee J."/>
            <person name="Kim D."/>
            <person name="Bhattacharya D."/>
            <person name="Yoon H.S."/>
        </authorList>
    </citation>
    <scope>NUCLEOTIDE SEQUENCE [LARGE SCALE GENOMIC DNA]</scope>
    <source>
        <strain evidence="9">CCMP 1328</strain>
    </source>
</reference>
<dbReference type="PANTHER" id="PTHR42714">
    <property type="entry name" value="TRNA MODIFICATION GTPASE GTPBP3"/>
    <property type="match status" value="1"/>
</dbReference>
<dbReference type="GO" id="GO:0002098">
    <property type="term" value="P:tRNA wobble uridine modification"/>
    <property type="evidence" value="ECO:0007669"/>
    <property type="project" value="TreeGrafter"/>
</dbReference>
<evidence type="ECO:0000256" key="2">
    <source>
        <dbReference type="ARBA" id="ARBA00011043"/>
    </source>
</evidence>
<dbReference type="Gene3D" id="3.30.1360.120">
    <property type="entry name" value="Probable tRNA modification gtpase trme, domain 1"/>
    <property type="match status" value="1"/>
</dbReference>
<dbReference type="InterPro" id="IPR025867">
    <property type="entry name" value="MnmE_helical"/>
</dbReference>
<comment type="subcellular location">
    <subcellularLocation>
        <location evidence="1">Mitochondrion</location>
    </subcellularLocation>
</comment>
<keyword evidence="4 6" id="KW-0547">Nucleotide-binding</keyword>
<evidence type="ECO:0000256" key="4">
    <source>
        <dbReference type="ARBA" id="ARBA00022741"/>
    </source>
</evidence>
<dbReference type="PANTHER" id="PTHR42714:SF2">
    <property type="entry name" value="TRNA MODIFICATION GTPASE GTPBP3, MITOCHONDRIAL"/>
    <property type="match status" value="1"/>
</dbReference>
<dbReference type="OMA" id="EFHCHGG"/>
<dbReference type="InterPro" id="IPR027417">
    <property type="entry name" value="P-loop_NTPase"/>
</dbReference>
<keyword evidence="5 6" id="KW-0342">GTP-binding</keyword>
<dbReference type="NCBIfam" id="TIGR00231">
    <property type="entry name" value="small_GTP"/>
    <property type="match status" value="1"/>
</dbReference>
<dbReference type="PROSITE" id="PS51709">
    <property type="entry name" value="G_TRME"/>
    <property type="match status" value="1"/>
</dbReference>
<dbReference type="GO" id="GO:0030488">
    <property type="term" value="P:tRNA methylation"/>
    <property type="evidence" value="ECO:0007669"/>
    <property type="project" value="TreeGrafter"/>
</dbReference>
<dbReference type="GO" id="GO:0005525">
    <property type="term" value="F:GTP binding"/>
    <property type="evidence" value="ECO:0007669"/>
    <property type="project" value="UniProtKB-KW"/>
</dbReference>
<dbReference type="InterPro" id="IPR004520">
    <property type="entry name" value="GTPase_MnmE"/>
</dbReference>
<evidence type="ECO:0000256" key="5">
    <source>
        <dbReference type="ARBA" id="ARBA00023134"/>
    </source>
</evidence>
<dbReference type="GO" id="GO:0003924">
    <property type="term" value="F:GTPase activity"/>
    <property type="evidence" value="ECO:0007669"/>
    <property type="project" value="InterPro"/>
</dbReference>
<dbReference type="Gene3D" id="3.40.50.300">
    <property type="entry name" value="P-loop containing nucleotide triphosphate hydrolases"/>
    <property type="match status" value="1"/>
</dbReference>
<accession>A0A5J4YTG5</accession>
<dbReference type="SUPFAM" id="SSF116878">
    <property type="entry name" value="TrmE connector domain"/>
    <property type="match status" value="1"/>
</dbReference>
<dbReference type="GO" id="GO:0005739">
    <property type="term" value="C:mitochondrion"/>
    <property type="evidence" value="ECO:0007669"/>
    <property type="project" value="UniProtKB-SubCell"/>
</dbReference>
<dbReference type="PRINTS" id="PR00326">
    <property type="entry name" value="GTP1OBG"/>
</dbReference>
<dbReference type="Pfam" id="PF12631">
    <property type="entry name" value="MnmE_helical"/>
    <property type="match status" value="1"/>
</dbReference>
<evidence type="ECO:0000256" key="6">
    <source>
        <dbReference type="RuleBase" id="RU003313"/>
    </source>
</evidence>
<feature type="domain" description="TrmE-type G" evidence="7">
    <location>
        <begin position="256"/>
        <end position="422"/>
    </location>
</feature>
<dbReference type="HAMAP" id="MF_00379">
    <property type="entry name" value="GTPase_MnmE"/>
    <property type="match status" value="1"/>
</dbReference>
<dbReference type="Pfam" id="PF01926">
    <property type="entry name" value="MMR_HSR1"/>
    <property type="match status" value="1"/>
</dbReference>
<evidence type="ECO:0000313" key="8">
    <source>
        <dbReference type="EMBL" id="KAA8494132.1"/>
    </source>
</evidence>
<dbReference type="CDD" id="cd04164">
    <property type="entry name" value="trmE"/>
    <property type="match status" value="1"/>
</dbReference>
<dbReference type="AlphaFoldDB" id="A0A5J4YTG5"/>
<sequence length="513" mass="55499">MSDSHRRTLPEQDTIFALSSGASQKAGVAVIRISGPHADVVLRHLLSAQDVSDPDPELALPKARMASLRKLFGGISSTSVDAGAALVGNMKEILDQALVLRFPGPRSFTGEDVVELHVHGGLAVVSAVTNELMRLRMHPLAIPLRPAEKGEFTRRAFENDRMDLTEVEGLADLISAETTEQRRLALRQMGGNLRVLYDSWRAQIIKCMANVEAVIDFGDDVDDDALDAMAPLLRDLEAELSAHVQDNRRGEIVRSGVRVAIVGAPNAGKSSLLNALAKRPAAIVSSVAGTTRDVIEVHLDVAGVAVILSDTAGIREETEDAIEQIGIERAKQALADADLVLHVVDVRQTDGASMRAFSDTQSDSVGVVTVFNKTDLSSEEERQVAAATMQQLGRAKGSELWISCTTGAGMDAFQSAFETRVRELLWNNSSGTGHECDASPTAVITRARHRVHVENAIHSLRTFIHEFLEQNNLPLDIATEELRHAASELGQITGTIHTEDVLDIVFQDFCIGK</sequence>
<comment type="caution">
    <text evidence="8">The sequence shown here is derived from an EMBL/GenBank/DDBJ whole genome shotgun (WGS) entry which is preliminary data.</text>
</comment>
<dbReference type="CDD" id="cd14858">
    <property type="entry name" value="TrmE_N"/>
    <property type="match status" value="1"/>
</dbReference>
<dbReference type="InterPro" id="IPR018948">
    <property type="entry name" value="GTP-bd_TrmE_N"/>
</dbReference>
<evidence type="ECO:0000256" key="1">
    <source>
        <dbReference type="ARBA" id="ARBA00004173"/>
    </source>
</evidence>
<dbReference type="Gene3D" id="1.20.120.430">
    <property type="entry name" value="tRNA modification GTPase MnmE domain 2"/>
    <property type="match status" value="1"/>
</dbReference>
<keyword evidence="3 6" id="KW-0819">tRNA processing</keyword>
<evidence type="ECO:0000256" key="3">
    <source>
        <dbReference type="ARBA" id="ARBA00022694"/>
    </source>
</evidence>
<dbReference type="NCBIfam" id="NF003661">
    <property type="entry name" value="PRK05291.1-3"/>
    <property type="match status" value="1"/>
</dbReference>
<dbReference type="SUPFAM" id="SSF52540">
    <property type="entry name" value="P-loop containing nucleoside triphosphate hydrolases"/>
    <property type="match status" value="1"/>
</dbReference>
<evidence type="ECO:0000259" key="7">
    <source>
        <dbReference type="PROSITE" id="PS51709"/>
    </source>
</evidence>
<dbReference type="OrthoDB" id="188276at2759"/>
<dbReference type="Pfam" id="PF10396">
    <property type="entry name" value="TrmE_N"/>
    <property type="match status" value="1"/>
</dbReference>
<dbReference type="NCBIfam" id="TIGR00450">
    <property type="entry name" value="mnmE_trmE_thdF"/>
    <property type="match status" value="1"/>
</dbReference>
<name>A0A5J4YTG5_PORPP</name>
<comment type="similarity">
    <text evidence="2 6">Belongs to the TRAFAC class TrmE-Era-EngA-EngB-Septin-like GTPase superfamily. TrmE GTPase family.</text>
</comment>
<dbReference type="FunFam" id="3.30.1360.120:FF:000007">
    <property type="entry name" value="tRNA modification GTPase GTPBP3, mitochondrial"/>
    <property type="match status" value="1"/>
</dbReference>
<dbReference type="InterPro" id="IPR006073">
    <property type="entry name" value="GTP-bd"/>
</dbReference>